<dbReference type="PANTHER" id="PTHR10851">
    <property type="entry name" value="PYRIDOXINE-5-PHOSPHATE OXIDASE"/>
    <property type="match status" value="1"/>
</dbReference>
<dbReference type="SUPFAM" id="SSF50475">
    <property type="entry name" value="FMN-binding split barrel"/>
    <property type="match status" value="1"/>
</dbReference>
<dbReference type="GO" id="GO:0010181">
    <property type="term" value="F:FMN binding"/>
    <property type="evidence" value="ECO:0007669"/>
    <property type="project" value="InterPro"/>
</dbReference>
<dbReference type="EC" id="1.4.3.5" evidence="6"/>
<dbReference type="AlphaFoldDB" id="A0A2R8BYT6"/>
<dbReference type="Proteomes" id="UP000244912">
    <property type="component" value="Unassembled WGS sequence"/>
</dbReference>
<dbReference type="EMBL" id="ONZF01000008">
    <property type="protein sequence ID" value="SPJ25256.1"/>
    <property type="molecule type" value="Genomic_DNA"/>
</dbReference>
<dbReference type="RefSeq" id="WP_108895066.1">
    <property type="nucleotide sequence ID" value="NZ_ONZF01000008.1"/>
</dbReference>
<protein>
    <submittedName>
        <fullName evidence="6">Pyridoxine/pyridoxamine 5'-phosphate oxidase</fullName>
        <ecNumber evidence="6">1.4.3.5</ecNumber>
    </submittedName>
</protein>
<evidence type="ECO:0000256" key="4">
    <source>
        <dbReference type="ARBA" id="ARBA00023002"/>
    </source>
</evidence>
<gene>
    <name evidence="6" type="primary">pdxH_2</name>
    <name evidence="6" type="ORF">PAA8504_03107</name>
</gene>
<dbReference type="InterPro" id="IPR000659">
    <property type="entry name" value="Pyridox_Oxase"/>
</dbReference>
<evidence type="ECO:0000259" key="5">
    <source>
        <dbReference type="Pfam" id="PF12766"/>
    </source>
</evidence>
<comment type="cofactor">
    <cofactor evidence="1">
        <name>FMN</name>
        <dbReference type="ChEBI" id="CHEBI:58210"/>
    </cofactor>
</comment>
<dbReference type="InterPro" id="IPR024624">
    <property type="entry name" value="Pyridox_Oxase_Alr4036_FMN-bd"/>
</dbReference>
<dbReference type="InterPro" id="IPR012349">
    <property type="entry name" value="Split_barrel_FMN-bd"/>
</dbReference>
<reference evidence="6 7" key="1">
    <citation type="submission" date="2018-03" db="EMBL/GenBank/DDBJ databases">
        <authorList>
            <person name="Keele B.F."/>
        </authorList>
    </citation>
    <scope>NUCLEOTIDE SEQUENCE [LARGE SCALE GENOMIC DNA]</scope>
    <source>
        <strain evidence="6 7">CECT 8504</strain>
    </source>
</reference>
<proteinExistence type="predicted"/>
<dbReference type="PANTHER" id="PTHR10851:SF0">
    <property type="entry name" value="PYRIDOXINE-5'-PHOSPHATE OXIDASE"/>
    <property type="match status" value="1"/>
</dbReference>
<keyword evidence="7" id="KW-1185">Reference proteome</keyword>
<dbReference type="GO" id="GO:0004733">
    <property type="term" value="F:pyridoxamine phosphate oxidase activity"/>
    <property type="evidence" value="ECO:0007669"/>
    <property type="project" value="UniProtKB-EC"/>
</dbReference>
<feature type="domain" description="Pyridoxamine 5'-phosphate oxidase Alr4036 family FMN-binding" evidence="5">
    <location>
        <begin position="22"/>
        <end position="102"/>
    </location>
</feature>
<keyword evidence="4 6" id="KW-0560">Oxidoreductase</keyword>
<sequence length="185" mass="20307">MSEWFETLEGIREKAWHLLGQGAEDSRSAMHLAALATVGLGGGGEARMVVLRGASAADGTLEVQTDRASRKVDELQGTPLATLLFWDQETSVQIRARVRIDVLTGDAVEDRWQKLPDAARVNYGGQPAPSTPLDDPARYRETAERDRFAVLLGEVSSLDIVHLGDVHRRALFERKDGFAGMWLAP</sequence>
<evidence type="ECO:0000313" key="7">
    <source>
        <dbReference type="Proteomes" id="UP000244912"/>
    </source>
</evidence>
<dbReference type="Gene3D" id="2.30.110.10">
    <property type="entry name" value="Electron Transport, Fmn-binding Protein, Chain A"/>
    <property type="match status" value="1"/>
</dbReference>
<dbReference type="OrthoDB" id="5120525at2"/>
<evidence type="ECO:0000256" key="2">
    <source>
        <dbReference type="ARBA" id="ARBA00022630"/>
    </source>
</evidence>
<dbReference type="GO" id="GO:0008615">
    <property type="term" value="P:pyridoxine biosynthetic process"/>
    <property type="evidence" value="ECO:0007669"/>
    <property type="project" value="InterPro"/>
</dbReference>
<accession>A0A2R8BYT6</accession>
<name>A0A2R8BYT6_9RHOB</name>
<organism evidence="6 7">
    <name type="scientific">Palleronia abyssalis</name>
    <dbReference type="NCBI Taxonomy" id="1501240"/>
    <lineage>
        <taxon>Bacteria</taxon>
        <taxon>Pseudomonadati</taxon>
        <taxon>Pseudomonadota</taxon>
        <taxon>Alphaproteobacteria</taxon>
        <taxon>Rhodobacterales</taxon>
        <taxon>Roseobacteraceae</taxon>
        <taxon>Palleronia</taxon>
    </lineage>
</organism>
<dbReference type="Pfam" id="PF12766">
    <property type="entry name" value="Pyridox_oxase_2"/>
    <property type="match status" value="1"/>
</dbReference>
<keyword evidence="2" id="KW-0285">Flavoprotein</keyword>
<evidence type="ECO:0000256" key="3">
    <source>
        <dbReference type="ARBA" id="ARBA00022643"/>
    </source>
</evidence>
<keyword evidence="3" id="KW-0288">FMN</keyword>
<evidence type="ECO:0000256" key="1">
    <source>
        <dbReference type="ARBA" id="ARBA00001917"/>
    </source>
</evidence>
<evidence type="ECO:0000313" key="6">
    <source>
        <dbReference type="EMBL" id="SPJ25256.1"/>
    </source>
</evidence>